<evidence type="ECO:0000256" key="1">
    <source>
        <dbReference type="SAM" id="MobiDB-lite"/>
    </source>
</evidence>
<organism evidence="2 3">
    <name type="scientific">Dorea longicatena</name>
    <dbReference type="NCBI Taxonomy" id="88431"/>
    <lineage>
        <taxon>Bacteria</taxon>
        <taxon>Bacillati</taxon>
        <taxon>Bacillota</taxon>
        <taxon>Clostridia</taxon>
        <taxon>Lachnospirales</taxon>
        <taxon>Lachnospiraceae</taxon>
        <taxon>Dorea</taxon>
    </lineage>
</organism>
<dbReference type="Proteomes" id="UP000398619">
    <property type="component" value="Unassembled WGS sequence"/>
</dbReference>
<name>A0A564USY6_9FIRM</name>
<evidence type="ECO:0000313" key="3">
    <source>
        <dbReference type="Proteomes" id="UP000398619"/>
    </source>
</evidence>
<protein>
    <submittedName>
        <fullName evidence="2">Uncharacterized protein</fullName>
    </submittedName>
</protein>
<dbReference type="AlphaFoldDB" id="A0A564USY6"/>
<feature type="compositionally biased region" description="Basic residues" evidence="1">
    <location>
        <begin position="306"/>
        <end position="317"/>
    </location>
</feature>
<sequence>MSKLNKFEDVDVFASLDAIMKQNTGFYQSDFDIDREIIAKTAASASKEDNTLLWFCRPSGTHCFRERDVFLKDTAPHNTWRFYMEQTSDRILAYAIELTGKEHGKIKGNLYELDYSRHYERVKEKGLPADTVKLIYERREQMIPAGQYFNGSPDPQLGKFERFEAIPNDPDALKWLLQEEHRSREQLPPGDFKSHIAALHDGLIETEARRIVREIKRNDTPNSPNKTHFMVELSPAFMQLANTKDIDRLFSMLPYKTLSFSKIEGRHGTYALIDKGENRDKEIKKPRPSVRAQLTADKKTAAPKKTAAKRKNHDLEV</sequence>
<accession>A0A564USY6</accession>
<dbReference type="EMBL" id="CABHNM010000073">
    <property type="protein sequence ID" value="VUX22795.1"/>
    <property type="molecule type" value="Genomic_DNA"/>
</dbReference>
<feature type="region of interest" description="Disordered" evidence="1">
    <location>
        <begin position="277"/>
        <end position="317"/>
    </location>
</feature>
<evidence type="ECO:0000313" key="2">
    <source>
        <dbReference type="EMBL" id="VUX22795.1"/>
    </source>
</evidence>
<dbReference type="RefSeq" id="WP_144101583.1">
    <property type="nucleotide sequence ID" value="NZ_CABHNM010000073.1"/>
</dbReference>
<gene>
    <name evidence="2" type="ORF">DLSSTS7063_03058</name>
</gene>
<proteinExistence type="predicted"/>
<reference evidence="2 3" key="1">
    <citation type="submission" date="2019-07" db="EMBL/GenBank/DDBJ databases">
        <authorList>
            <person name="Hibberd C M."/>
            <person name="Gehrig L. J."/>
            <person name="Chang H.-W."/>
            <person name="Venkatesh S."/>
        </authorList>
    </citation>
    <scope>NUCLEOTIDE SEQUENCE [LARGE SCALE GENOMIC DNA]</scope>
    <source>
        <strain evidence="2">Dorea_longicatena_SSTS_Bg7063</strain>
    </source>
</reference>